<evidence type="ECO:0000313" key="2">
    <source>
        <dbReference type="Ensembl" id="ENSSOCP00000021186.1"/>
    </source>
</evidence>
<reference evidence="2" key="1">
    <citation type="submission" date="2025-08" db="UniProtKB">
        <authorList>
            <consortium name="Ensembl"/>
        </authorList>
    </citation>
    <scope>IDENTIFICATION</scope>
</reference>
<reference evidence="2" key="2">
    <citation type="submission" date="2025-09" db="UniProtKB">
        <authorList>
            <consortium name="Ensembl"/>
        </authorList>
    </citation>
    <scope>IDENTIFICATION</scope>
</reference>
<sequence length="154" mass="17407">MISQPERARPRPRRASESYDEKCERRHETRENLRRRSNATTCRHLARGAEVPSQSPRQREFLRRRNLASNAGRTAPGQEPEARIPPDRSSWVYPRPAVLLQVTPVPKARLSALPAPASAHRSTHGLSTHRNNIRIQAKVQPKSGNAQTKTCISL</sequence>
<name>A0A8D0FV05_STROC</name>
<dbReference type="AlphaFoldDB" id="A0A8D0FV05"/>
<evidence type="ECO:0000256" key="1">
    <source>
        <dbReference type="SAM" id="MobiDB-lite"/>
    </source>
</evidence>
<protein>
    <submittedName>
        <fullName evidence="2">Uncharacterized protein</fullName>
    </submittedName>
</protein>
<proteinExistence type="predicted"/>
<evidence type="ECO:0000313" key="3">
    <source>
        <dbReference type="Proteomes" id="UP000694551"/>
    </source>
</evidence>
<dbReference type="Ensembl" id="ENSSOCT00000021715.1">
    <property type="protein sequence ID" value="ENSSOCP00000021186.1"/>
    <property type="gene ID" value="ENSSOCG00000015818.1"/>
</dbReference>
<feature type="compositionally biased region" description="Basic and acidic residues" evidence="1">
    <location>
        <begin position="1"/>
        <end position="34"/>
    </location>
</feature>
<dbReference type="Proteomes" id="UP000694551">
    <property type="component" value="Unplaced"/>
</dbReference>
<keyword evidence="3" id="KW-1185">Reference proteome</keyword>
<accession>A0A8D0FV05</accession>
<feature type="region of interest" description="Disordered" evidence="1">
    <location>
        <begin position="1"/>
        <end position="91"/>
    </location>
</feature>
<organism evidence="2 3">
    <name type="scientific">Strix occidentalis caurina</name>
    <name type="common">northern spotted owl</name>
    <dbReference type="NCBI Taxonomy" id="311401"/>
    <lineage>
        <taxon>Eukaryota</taxon>
        <taxon>Metazoa</taxon>
        <taxon>Chordata</taxon>
        <taxon>Craniata</taxon>
        <taxon>Vertebrata</taxon>
        <taxon>Euteleostomi</taxon>
        <taxon>Archelosauria</taxon>
        <taxon>Archosauria</taxon>
        <taxon>Dinosauria</taxon>
        <taxon>Saurischia</taxon>
        <taxon>Theropoda</taxon>
        <taxon>Coelurosauria</taxon>
        <taxon>Aves</taxon>
        <taxon>Neognathae</taxon>
        <taxon>Neoaves</taxon>
        <taxon>Telluraves</taxon>
        <taxon>Strigiformes</taxon>
        <taxon>Strigidae</taxon>
        <taxon>Strix</taxon>
    </lineage>
</organism>